<evidence type="ECO:0000259" key="1">
    <source>
        <dbReference type="Pfam" id="PF12766"/>
    </source>
</evidence>
<dbReference type="STRING" id="139825.A0A401G552"/>
<dbReference type="InterPro" id="IPR012349">
    <property type="entry name" value="Split_barrel_FMN-bd"/>
</dbReference>
<dbReference type="InParanoid" id="A0A401G552"/>
<comment type="caution">
    <text evidence="2">The sequence shown here is derived from an EMBL/GenBank/DDBJ whole genome shotgun (WGS) entry which is preliminary data.</text>
</comment>
<evidence type="ECO:0000313" key="2">
    <source>
        <dbReference type="EMBL" id="GBE77296.1"/>
    </source>
</evidence>
<evidence type="ECO:0000313" key="3">
    <source>
        <dbReference type="Proteomes" id="UP000287166"/>
    </source>
</evidence>
<keyword evidence="3" id="KW-1185">Reference proteome</keyword>
<reference evidence="2 3" key="1">
    <citation type="journal article" date="2018" name="Sci. Rep.">
        <title>Genome sequence of the cauliflower mushroom Sparassis crispa (Hanabiratake) and its association with beneficial usage.</title>
        <authorList>
            <person name="Kiyama R."/>
            <person name="Furutani Y."/>
            <person name="Kawaguchi K."/>
            <person name="Nakanishi T."/>
        </authorList>
    </citation>
    <scope>NUCLEOTIDE SEQUENCE [LARGE SCALE GENOMIC DNA]</scope>
</reference>
<dbReference type="EMBL" id="BFAD01000001">
    <property type="protein sequence ID" value="GBE77296.1"/>
    <property type="molecule type" value="Genomic_DNA"/>
</dbReference>
<dbReference type="InterPro" id="IPR024624">
    <property type="entry name" value="Pyridox_Oxase_Alr4036_FMN-bd"/>
</dbReference>
<dbReference type="OrthoDB" id="434253at2759"/>
<dbReference type="AlphaFoldDB" id="A0A401G552"/>
<dbReference type="PANTHER" id="PTHR28243">
    <property type="entry name" value="AGL049CP"/>
    <property type="match status" value="1"/>
</dbReference>
<accession>A0A401G552</accession>
<dbReference type="Proteomes" id="UP000287166">
    <property type="component" value="Unassembled WGS sequence"/>
</dbReference>
<dbReference type="SUPFAM" id="SSF50475">
    <property type="entry name" value="FMN-binding split barrel"/>
    <property type="match status" value="2"/>
</dbReference>
<dbReference type="Gene3D" id="2.30.110.10">
    <property type="entry name" value="Electron Transport, Fmn-binding Protein, Chain A"/>
    <property type="match status" value="2"/>
</dbReference>
<organism evidence="2 3">
    <name type="scientific">Sparassis crispa</name>
    <dbReference type="NCBI Taxonomy" id="139825"/>
    <lineage>
        <taxon>Eukaryota</taxon>
        <taxon>Fungi</taxon>
        <taxon>Dikarya</taxon>
        <taxon>Basidiomycota</taxon>
        <taxon>Agaricomycotina</taxon>
        <taxon>Agaricomycetes</taxon>
        <taxon>Polyporales</taxon>
        <taxon>Sparassidaceae</taxon>
        <taxon>Sparassis</taxon>
    </lineage>
</organism>
<dbReference type="GO" id="GO:0010181">
    <property type="term" value="F:FMN binding"/>
    <property type="evidence" value="ECO:0007669"/>
    <property type="project" value="InterPro"/>
</dbReference>
<dbReference type="RefSeq" id="XP_027608209.1">
    <property type="nucleotide sequence ID" value="XM_027752408.1"/>
</dbReference>
<dbReference type="PANTHER" id="PTHR28243:SF1">
    <property type="entry name" value="PYRIDOXAMINE 5'-PHOSPHATE OXIDASE ALR4036 FAMILY FMN-BINDING DOMAIN-CONTAINING PROTEIN"/>
    <property type="match status" value="1"/>
</dbReference>
<sequence>MASPRWLNALTKAASLPENKGQNVYQLATVDANVMPHVRTVVHRDILHPSGFPNLPIMLTTTDIRTSKVTQLRANAHAELAWWMAGSQDQFRVSGPARVISSPMPDAKSGDTSEDTPAFDKMREQGFDWEQKRLAVFDSMSAHMKATWCRPPPGSAMDSYDDAKKWPKTVPKLGEAVSDEDKRNQAQALGNFALVLVEAVEVDWVQLGVKPNQRTRFTRKDEEWVEQIVVPTTRGVYCTRDVLPPSTRRVAIQMLGERAAQSVLDVRTASEILLLAARCCITAHFMMTSPRWLDTLTKALSLPENKGQITYQLGTVDANGRPHVRIVGHREVLQPSGFPNLPILCATTDVRSPKVTELRANAYAELSWWISGSRDQYRISGPVRIISSLKSDAESASTSDETLALDKMREQGFDWEQKRRDAFDALGERWKATWCCPPPGSPMKSYEVASTWPQIVPKLGEAASDEDKRIHEEALGNFALLLIEAVEVDWVQVGEKPNRRTRFTRKGEEWVEQIVVP</sequence>
<name>A0A401G552_9APHY</name>
<dbReference type="GeneID" id="38774213"/>
<feature type="domain" description="Pyridoxamine 5'-phosphate oxidase Alr4036 family FMN-binding" evidence="1">
    <location>
        <begin position="4"/>
        <end position="100"/>
    </location>
</feature>
<feature type="domain" description="Pyridoxamine 5'-phosphate oxidase Alr4036 family FMN-binding" evidence="1">
    <location>
        <begin position="290"/>
        <end position="386"/>
    </location>
</feature>
<gene>
    <name evidence="2" type="ORF">SCP_0101690</name>
</gene>
<proteinExistence type="predicted"/>
<dbReference type="Pfam" id="PF12766">
    <property type="entry name" value="Pyridox_oxase_2"/>
    <property type="match status" value="2"/>
</dbReference>
<protein>
    <recommendedName>
        <fullName evidence="1">Pyridoxamine 5'-phosphate oxidase Alr4036 family FMN-binding domain-containing protein</fullName>
    </recommendedName>
</protein>